<dbReference type="InterPro" id="IPR050796">
    <property type="entry name" value="SCF_F-box_component"/>
</dbReference>
<protein>
    <recommendedName>
        <fullName evidence="1">F-box domain-containing protein</fullName>
    </recommendedName>
</protein>
<accession>A0AAQ3U5Q9</accession>
<name>A0AAQ3U5Q9_PASNO</name>
<dbReference type="PANTHER" id="PTHR31672:SF2">
    <property type="entry name" value="F-BOX DOMAIN-CONTAINING PROTEIN"/>
    <property type="match status" value="1"/>
</dbReference>
<evidence type="ECO:0000313" key="2">
    <source>
        <dbReference type="EMBL" id="WVZ85893.1"/>
    </source>
</evidence>
<dbReference type="SMART" id="SM00256">
    <property type="entry name" value="FBOX"/>
    <property type="match status" value="1"/>
</dbReference>
<dbReference type="PANTHER" id="PTHR31672">
    <property type="entry name" value="BNACNNG10540D PROTEIN"/>
    <property type="match status" value="1"/>
</dbReference>
<dbReference type="Proteomes" id="UP001341281">
    <property type="component" value="Chromosome 07"/>
</dbReference>
<dbReference type="Gene3D" id="1.20.1280.50">
    <property type="match status" value="1"/>
</dbReference>
<evidence type="ECO:0000259" key="1">
    <source>
        <dbReference type="SMART" id="SM00256"/>
    </source>
</evidence>
<dbReference type="InterPro" id="IPR036047">
    <property type="entry name" value="F-box-like_dom_sf"/>
</dbReference>
<proteinExistence type="predicted"/>
<reference evidence="2 3" key="1">
    <citation type="submission" date="2024-02" db="EMBL/GenBank/DDBJ databases">
        <title>High-quality chromosome-scale genome assembly of Pensacola bahiagrass (Paspalum notatum Flugge var. saurae).</title>
        <authorList>
            <person name="Vega J.M."/>
            <person name="Podio M."/>
            <person name="Orjuela J."/>
            <person name="Siena L.A."/>
            <person name="Pessino S.C."/>
            <person name="Combes M.C."/>
            <person name="Mariac C."/>
            <person name="Albertini E."/>
            <person name="Pupilli F."/>
            <person name="Ortiz J.P.A."/>
            <person name="Leblanc O."/>
        </authorList>
    </citation>
    <scope>NUCLEOTIDE SEQUENCE [LARGE SCALE GENOMIC DNA]</scope>
    <source>
        <strain evidence="2">R1</strain>
        <tissue evidence="2">Leaf</tissue>
    </source>
</reference>
<dbReference type="AlphaFoldDB" id="A0AAQ3U5Q9"/>
<gene>
    <name evidence="2" type="ORF">U9M48_032751</name>
</gene>
<dbReference type="Pfam" id="PF00646">
    <property type="entry name" value="F-box"/>
    <property type="match status" value="1"/>
</dbReference>
<organism evidence="2 3">
    <name type="scientific">Paspalum notatum var. saurae</name>
    <dbReference type="NCBI Taxonomy" id="547442"/>
    <lineage>
        <taxon>Eukaryota</taxon>
        <taxon>Viridiplantae</taxon>
        <taxon>Streptophyta</taxon>
        <taxon>Embryophyta</taxon>
        <taxon>Tracheophyta</taxon>
        <taxon>Spermatophyta</taxon>
        <taxon>Magnoliopsida</taxon>
        <taxon>Liliopsida</taxon>
        <taxon>Poales</taxon>
        <taxon>Poaceae</taxon>
        <taxon>PACMAD clade</taxon>
        <taxon>Panicoideae</taxon>
        <taxon>Andropogonodae</taxon>
        <taxon>Paspaleae</taxon>
        <taxon>Paspalinae</taxon>
        <taxon>Paspalum</taxon>
    </lineage>
</organism>
<dbReference type="SUPFAM" id="SSF81383">
    <property type="entry name" value="F-box domain"/>
    <property type="match status" value="1"/>
</dbReference>
<dbReference type="EMBL" id="CP144751">
    <property type="protein sequence ID" value="WVZ85893.1"/>
    <property type="molecule type" value="Genomic_DNA"/>
</dbReference>
<sequence length="69" mass="7398">MARGDVGDVLDEDVVTEILLRLPSAAVLGCRAVCRAWRRITSSPGFVAAHARRRPLEDVGGNGRQDLGV</sequence>
<evidence type="ECO:0000313" key="3">
    <source>
        <dbReference type="Proteomes" id="UP001341281"/>
    </source>
</evidence>
<keyword evidence="3" id="KW-1185">Reference proteome</keyword>
<feature type="domain" description="F-box" evidence="1">
    <location>
        <begin position="10"/>
        <end position="50"/>
    </location>
</feature>
<dbReference type="InterPro" id="IPR001810">
    <property type="entry name" value="F-box_dom"/>
</dbReference>